<dbReference type="Gene3D" id="6.10.250.1010">
    <property type="match status" value="1"/>
</dbReference>
<feature type="domain" description="RING-type" evidence="3">
    <location>
        <begin position="275"/>
        <end position="314"/>
    </location>
</feature>
<reference evidence="4" key="1">
    <citation type="submission" date="2023-07" db="EMBL/GenBank/DDBJ databases">
        <authorList>
            <consortium name="AG Swart"/>
            <person name="Singh M."/>
            <person name="Singh A."/>
            <person name="Seah K."/>
            <person name="Emmerich C."/>
        </authorList>
    </citation>
    <scope>NUCLEOTIDE SEQUENCE</scope>
    <source>
        <strain evidence="4">DP1</strain>
    </source>
</reference>
<keyword evidence="1" id="KW-0862">Zinc</keyword>
<keyword evidence="2" id="KW-0175">Coiled coil</keyword>
<accession>A0AAD2CZY5</accession>
<sequence>MESTGLEESFKDLMSFDRDLGNLEQEDDEGSELESFKCLECNIGFTIPKEQEACPRCLGNNIEKINRDIVFSHSKPVEGIHIDYNSPSDSTSSRIADQRRLQALSRREEVQRKMKEVQKEMRTIQKERGEIQRKREEVQREMQKVEKEREEAQRKRCEIQRTRQEVQRKREENQRIMEENQRIMEENQRIMEENQRIMEENHRIREENHRIMEINRTRRLEDMKRQTEEAETIQRFPHTEATMPISKVTLKELNEISITPDHYDTEGGRMDPPICTICYENMLTKAIKLPCNHLFHSACLSMLLSRHTTCPLCREPIQ</sequence>
<feature type="coiled-coil region" evidence="2">
    <location>
        <begin position="100"/>
        <end position="207"/>
    </location>
</feature>
<name>A0AAD2CZY5_EUPCR</name>
<evidence type="ECO:0000313" key="4">
    <source>
        <dbReference type="EMBL" id="CAI2375112.1"/>
    </source>
</evidence>
<evidence type="ECO:0000256" key="2">
    <source>
        <dbReference type="SAM" id="Coils"/>
    </source>
</evidence>
<dbReference type="PANTHER" id="PTHR22765">
    <property type="entry name" value="RING FINGER AND PROTEASE ASSOCIATED DOMAIN-CONTAINING"/>
    <property type="match status" value="1"/>
</dbReference>
<dbReference type="InterPro" id="IPR051826">
    <property type="entry name" value="E3_ubiquitin-ligase_domain"/>
</dbReference>
<dbReference type="EMBL" id="CAMPGE010016563">
    <property type="protein sequence ID" value="CAI2375112.1"/>
    <property type="molecule type" value="Genomic_DNA"/>
</dbReference>
<dbReference type="GO" id="GO:0008270">
    <property type="term" value="F:zinc ion binding"/>
    <property type="evidence" value="ECO:0007669"/>
    <property type="project" value="UniProtKB-KW"/>
</dbReference>
<dbReference type="GO" id="GO:0061630">
    <property type="term" value="F:ubiquitin protein ligase activity"/>
    <property type="evidence" value="ECO:0007669"/>
    <property type="project" value="TreeGrafter"/>
</dbReference>
<gene>
    <name evidence="4" type="ORF">ECRASSUSDP1_LOCUS16472</name>
</gene>
<dbReference type="PROSITE" id="PS50089">
    <property type="entry name" value="ZF_RING_2"/>
    <property type="match status" value="1"/>
</dbReference>
<evidence type="ECO:0000313" key="5">
    <source>
        <dbReference type="Proteomes" id="UP001295684"/>
    </source>
</evidence>
<dbReference type="SMART" id="SM00184">
    <property type="entry name" value="RING"/>
    <property type="match status" value="1"/>
</dbReference>
<dbReference type="PANTHER" id="PTHR22765:SF411">
    <property type="entry name" value="OS02G0248440 PROTEIN"/>
    <property type="match status" value="1"/>
</dbReference>
<protein>
    <recommendedName>
        <fullName evidence="3">RING-type domain-containing protein</fullName>
    </recommendedName>
</protein>
<dbReference type="Gene3D" id="3.30.40.10">
    <property type="entry name" value="Zinc/RING finger domain, C3HC4 (zinc finger)"/>
    <property type="match status" value="1"/>
</dbReference>
<dbReference type="GO" id="GO:0006511">
    <property type="term" value="P:ubiquitin-dependent protein catabolic process"/>
    <property type="evidence" value="ECO:0007669"/>
    <property type="project" value="TreeGrafter"/>
</dbReference>
<keyword evidence="1" id="KW-0863">Zinc-finger</keyword>
<dbReference type="AlphaFoldDB" id="A0AAD2CZY5"/>
<evidence type="ECO:0000256" key="1">
    <source>
        <dbReference type="PROSITE-ProRule" id="PRU00175"/>
    </source>
</evidence>
<dbReference type="Proteomes" id="UP001295684">
    <property type="component" value="Unassembled WGS sequence"/>
</dbReference>
<organism evidence="4 5">
    <name type="scientific">Euplotes crassus</name>
    <dbReference type="NCBI Taxonomy" id="5936"/>
    <lineage>
        <taxon>Eukaryota</taxon>
        <taxon>Sar</taxon>
        <taxon>Alveolata</taxon>
        <taxon>Ciliophora</taxon>
        <taxon>Intramacronucleata</taxon>
        <taxon>Spirotrichea</taxon>
        <taxon>Hypotrichia</taxon>
        <taxon>Euplotida</taxon>
        <taxon>Euplotidae</taxon>
        <taxon>Moneuplotes</taxon>
    </lineage>
</organism>
<dbReference type="InterPro" id="IPR001841">
    <property type="entry name" value="Znf_RING"/>
</dbReference>
<dbReference type="Pfam" id="PF13639">
    <property type="entry name" value="zf-RING_2"/>
    <property type="match status" value="1"/>
</dbReference>
<dbReference type="SUPFAM" id="SSF57850">
    <property type="entry name" value="RING/U-box"/>
    <property type="match status" value="1"/>
</dbReference>
<evidence type="ECO:0000259" key="3">
    <source>
        <dbReference type="PROSITE" id="PS50089"/>
    </source>
</evidence>
<proteinExistence type="predicted"/>
<keyword evidence="1" id="KW-0479">Metal-binding</keyword>
<comment type="caution">
    <text evidence="4">The sequence shown here is derived from an EMBL/GenBank/DDBJ whole genome shotgun (WGS) entry which is preliminary data.</text>
</comment>
<keyword evidence="5" id="KW-1185">Reference proteome</keyword>
<dbReference type="InterPro" id="IPR013083">
    <property type="entry name" value="Znf_RING/FYVE/PHD"/>
</dbReference>